<feature type="compositionally biased region" description="Gly residues" evidence="1">
    <location>
        <begin position="87"/>
        <end position="96"/>
    </location>
</feature>
<comment type="caution">
    <text evidence="2">The sequence shown here is derived from an EMBL/GenBank/DDBJ whole genome shotgun (WGS) entry which is preliminary data.</text>
</comment>
<dbReference type="AlphaFoldDB" id="A0AA40I7F5"/>
<name>A0AA40I7F5_CNENI</name>
<accession>A0AA40I7F5</accession>
<dbReference type="Gene3D" id="3.40.50.2300">
    <property type="match status" value="2"/>
</dbReference>
<gene>
    <name evidence="2" type="ORF">QTO34_014956</name>
</gene>
<evidence type="ECO:0000256" key="1">
    <source>
        <dbReference type="SAM" id="MobiDB-lite"/>
    </source>
</evidence>
<sequence length="107" mass="10886">MAALDLGPYSHSGVNVTGFRLLRVDSPHVASVLEKWASDRLQAPPRPGLLDGAMTVRSHVALGWSELQGLAGDPVPSAPETVDSGGTASGTAGGRPGSWEGEEGAAL</sequence>
<protein>
    <submittedName>
        <fullName evidence="2">Uncharacterized protein</fullName>
    </submittedName>
</protein>
<feature type="region of interest" description="Disordered" evidence="1">
    <location>
        <begin position="71"/>
        <end position="107"/>
    </location>
</feature>
<reference evidence="2" key="1">
    <citation type="submission" date="2023-06" db="EMBL/GenBank/DDBJ databases">
        <title>Reference genome for the Northern bat (Eptesicus nilssonii), a most northern bat species.</title>
        <authorList>
            <person name="Laine V.N."/>
            <person name="Pulliainen A.T."/>
            <person name="Lilley T.M."/>
        </authorList>
    </citation>
    <scope>NUCLEOTIDE SEQUENCE</scope>
    <source>
        <strain evidence="2">BLF_Eptnil</strain>
        <tissue evidence="2">Kidney</tissue>
    </source>
</reference>
<evidence type="ECO:0000313" key="2">
    <source>
        <dbReference type="EMBL" id="KAK1344389.1"/>
    </source>
</evidence>
<evidence type="ECO:0000313" key="3">
    <source>
        <dbReference type="Proteomes" id="UP001177744"/>
    </source>
</evidence>
<dbReference type="Proteomes" id="UP001177744">
    <property type="component" value="Unassembled WGS sequence"/>
</dbReference>
<organism evidence="2 3">
    <name type="scientific">Cnephaeus nilssonii</name>
    <name type="common">Northern bat</name>
    <name type="synonym">Eptesicus nilssonii</name>
    <dbReference type="NCBI Taxonomy" id="3371016"/>
    <lineage>
        <taxon>Eukaryota</taxon>
        <taxon>Metazoa</taxon>
        <taxon>Chordata</taxon>
        <taxon>Craniata</taxon>
        <taxon>Vertebrata</taxon>
        <taxon>Euteleostomi</taxon>
        <taxon>Mammalia</taxon>
        <taxon>Eutheria</taxon>
        <taxon>Laurasiatheria</taxon>
        <taxon>Chiroptera</taxon>
        <taxon>Yangochiroptera</taxon>
        <taxon>Vespertilionidae</taxon>
        <taxon>Cnephaeus</taxon>
    </lineage>
</organism>
<dbReference type="EMBL" id="JAULJE010000004">
    <property type="protein sequence ID" value="KAK1344389.1"/>
    <property type="molecule type" value="Genomic_DNA"/>
</dbReference>
<keyword evidence="3" id="KW-1185">Reference proteome</keyword>
<proteinExistence type="predicted"/>